<keyword evidence="1" id="KW-0391">Immunity</keyword>
<dbReference type="Proteomes" id="UP000001646">
    <property type="component" value="Unplaced"/>
</dbReference>
<dbReference type="GeneTree" id="ENSGT01030000234536"/>
<name>H9G9Y9_ANOCA</name>
<dbReference type="HOGENOM" id="CLU_077975_5_0_1"/>
<dbReference type="GO" id="GO:0019814">
    <property type="term" value="C:immunoglobulin complex"/>
    <property type="evidence" value="ECO:0007669"/>
    <property type="project" value="UniProtKB-KW"/>
</dbReference>
<dbReference type="PANTHER" id="PTHR23266">
    <property type="entry name" value="IMMUNOGLOBULIN HEAVY CHAIN"/>
    <property type="match status" value="1"/>
</dbReference>
<evidence type="ECO:0000256" key="3">
    <source>
        <dbReference type="ARBA" id="ARBA00043265"/>
    </source>
</evidence>
<dbReference type="PROSITE" id="PS50835">
    <property type="entry name" value="IG_LIKE"/>
    <property type="match status" value="1"/>
</dbReference>
<dbReference type="InterPro" id="IPR050199">
    <property type="entry name" value="IgHV"/>
</dbReference>
<evidence type="ECO:0000256" key="1">
    <source>
        <dbReference type="ARBA" id="ARBA00022859"/>
    </source>
</evidence>
<dbReference type="InterPro" id="IPR036179">
    <property type="entry name" value="Ig-like_dom_sf"/>
</dbReference>
<dbReference type="Gene3D" id="2.60.40.10">
    <property type="entry name" value="Immunoglobulins"/>
    <property type="match status" value="1"/>
</dbReference>
<keyword evidence="7" id="KW-1185">Reference proteome</keyword>
<organism evidence="6 7">
    <name type="scientific">Anolis carolinensis</name>
    <name type="common">Green anole</name>
    <name type="synonym">American chameleon</name>
    <dbReference type="NCBI Taxonomy" id="28377"/>
    <lineage>
        <taxon>Eukaryota</taxon>
        <taxon>Metazoa</taxon>
        <taxon>Chordata</taxon>
        <taxon>Craniata</taxon>
        <taxon>Vertebrata</taxon>
        <taxon>Euteleostomi</taxon>
        <taxon>Lepidosauria</taxon>
        <taxon>Squamata</taxon>
        <taxon>Bifurcata</taxon>
        <taxon>Unidentata</taxon>
        <taxon>Episquamata</taxon>
        <taxon>Toxicofera</taxon>
        <taxon>Iguania</taxon>
        <taxon>Dactyloidae</taxon>
        <taxon>Anolis</taxon>
    </lineage>
</organism>
<dbReference type="Ensembl" id="ENSACAT00000005196.4">
    <property type="protein sequence ID" value="ENSACAP00000005081.3"/>
    <property type="gene ID" value="ENSACAG00000005212.4"/>
</dbReference>
<reference evidence="6" key="1">
    <citation type="submission" date="2009-12" db="EMBL/GenBank/DDBJ databases">
        <title>The Genome Sequence of Anolis carolinensis (Green Anole Lizard).</title>
        <authorList>
            <consortium name="The Genome Sequencing Platform"/>
            <person name="Di Palma F."/>
            <person name="Alfoldi J."/>
            <person name="Heiman D."/>
            <person name="Young S."/>
            <person name="Grabherr M."/>
            <person name="Johnson J."/>
            <person name="Lander E.S."/>
            <person name="Lindblad-Toh K."/>
        </authorList>
    </citation>
    <scope>NUCLEOTIDE SEQUENCE [LARGE SCALE GENOMIC DNA]</scope>
    <source>
        <strain evidence="6">JBL SC #1</strain>
    </source>
</reference>
<feature type="chain" id="PRO_5032463497" description="Ig-like domain-containing protein" evidence="4">
    <location>
        <begin position="20"/>
        <end position="126"/>
    </location>
</feature>
<feature type="signal peptide" evidence="4">
    <location>
        <begin position="1"/>
        <end position="19"/>
    </location>
</feature>
<keyword evidence="2" id="KW-1064">Adaptive immunity</keyword>
<evidence type="ECO:0000313" key="6">
    <source>
        <dbReference type="Ensembl" id="ENSACAP00000005081.3"/>
    </source>
</evidence>
<reference evidence="6" key="3">
    <citation type="submission" date="2025-09" db="UniProtKB">
        <authorList>
            <consortium name="Ensembl"/>
        </authorList>
    </citation>
    <scope>IDENTIFICATION</scope>
</reference>
<keyword evidence="3" id="KW-1280">Immunoglobulin</keyword>
<dbReference type="SMART" id="SM00406">
    <property type="entry name" value="IGv"/>
    <property type="match status" value="1"/>
</dbReference>
<accession>H9G9Y9</accession>
<sequence length="126" mass="14086">MGPFIVIFLLFFMLKPGSPSEIRLIQSDRETLKPGESLKLTCAASGEAIRKGAGWNWVREPPGKRLEWLGWGFFNGPTWITHYGSAFRGRLSVTLDASRNEYYLQQSSMTTADSGIYYCARGTAAQ</sequence>
<dbReference type="Bgee" id="ENSACAG00000005212">
    <property type="expression patterns" value="Expressed in adrenal gland and 4 other cell types or tissues"/>
</dbReference>
<dbReference type="SUPFAM" id="SSF48726">
    <property type="entry name" value="Immunoglobulin"/>
    <property type="match status" value="1"/>
</dbReference>
<feature type="domain" description="Ig-like" evidence="5">
    <location>
        <begin position="19"/>
        <end position="126"/>
    </location>
</feature>
<keyword evidence="4" id="KW-0732">Signal</keyword>
<dbReference type="AlphaFoldDB" id="H9G9Y9"/>
<evidence type="ECO:0000259" key="5">
    <source>
        <dbReference type="PROSITE" id="PS50835"/>
    </source>
</evidence>
<evidence type="ECO:0000256" key="2">
    <source>
        <dbReference type="ARBA" id="ARBA00023130"/>
    </source>
</evidence>
<dbReference type="GO" id="GO:0016064">
    <property type="term" value="P:immunoglobulin mediated immune response"/>
    <property type="evidence" value="ECO:0000318"/>
    <property type="project" value="GO_Central"/>
</dbReference>
<reference evidence="6" key="2">
    <citation type="submission" date="2025-08" db="UniProtKB">
        <authorList>
            <consortium name="Ensembl"/>
        </authorList>
    </citation>
    <scope>IDENTIFICATION</scope>
</reference>
<proteinExistence type="predicted"/>
<dbReference type="GO" id="GO:0005576">
    <property type="term" value="C:extracellular region"/>
    <property type="evidence" value="ECO:0007669"/>
    <property type="project" value="UniProtKB-ARBA"/>
</dbReference>
<dbReference type="InParanoid" id="H9G9Y9"/>
<dbReference type="GO" id="GO:0003823">
    <property type="term" value="F:antigen binding"/>
    <property type="evidence" value="ECO:0000318"/>
    <property type="project" value="GO_Central"/>
</dbReference>
<evidence type="ECO:0000256" key="4">
    <source>
        <dbReference type="SAM" id="SignalP"/>
    </source>
</evidence>
<dbReference type="InterPro" id="IPR013783">
    <property type="entry name" value="Ig-like_fold"/>
</dbReference>
<dbReference type="InterPro" id="IPR007110">
    <property type="entry name" value="Ig-like_dom"/>
</dbReference>
<dbReference type="STRING" id="28377.ENSACAP00000005081"/>
<dbReference type="FunCoup" id="H9G9Y9">
    <property type="interactions" value="3"/>
</dbReference>
<protein>
    <recommendedName>
        <fullName evidence="5">Ig-like domain-containing protein</fullName>
    </recommendedName>
</protein>
<dbReference type="Pfam" id="PF07686">
    <property type="entry name" value="V-set"/>
    <property type="match status" value="1"/>
</dbReference>
<evidence type="ECO:0000313" key="7">
    <source>
        <dbReference type="Proteomes" id="UP000001646"/>
    </source>
</evidence>
<dbReference type="eggNOG" id="ENOG502SQIG">
    <property type="taxonomic scope" value="Eukaryota"/>
</dbReference>
<dbReference type="InterPro" id="IPR013106">
    <property type="entry name" value="Ig_V-set"/>
</dbReference>